<evidence type="ECO:0000313" key="1">
    <source>
        <dbReference type="EMBL" id="PAV23510.1"/>
    </source>
</evidence>
<dbReference type="Proteomes" id="UP000217199">
    <property type="component" value="Unassembled WGS sequence"/>
</dbReference>
<dbReference type="EMBL" id="NBII01000001">
    <property type="protein sequence ID" value="PAV23510.1"/>
    <property type="molecule type" value="Genomic_DNA"/>
</dbReference>
<evidence type="ECO:0000313" key="2">
    <source>
        <dbReference type="Proteomes" id="UP000217199"/>
    </source>
</evidence>
<reference evidence="1 2" key="1">
    <citation type="journal article" date="2017" name="Mol. Ecol.">
        <title>Comparative and population genomic landscape of Phellinus noxius: A hypervariable fungus causing root rot in trees.</title>
        <authorList>
            <person name="Chung C.L."/>
            <person name="Lee T.J."/>
            <person name="Akiba M."/>
            <person name="Lee H.H."/>
            <person name="Kuo T.H."/>
            <person name="Liu D."/>
            <person name="Ke H.M."/>
            <person name="Yokoi T."/>
            <person name="Roa M.B."/>
            <person name="Lu M.J."/>
            <person name="Chang Y.Y."/>
            <person name="Ann P.J."/>
            <person name="Tsai J.N."/>
            <person name="Chen C.Y."/>
            <person name="Tzean S.S."/>
            <person name="Ota Y."/>
            <person name="Hattori T."/>
            <person name="Sahashi N."/>
            <person name="Liou R.F."/>
            <person name="Kikuchi T."/>
            <person name="Tsai I.J."/>
        </authorList>
    </citation>
    <scope>NUCLEOTIDE SEQUENCE [LARGE SCALE GENOMIC DNA]</scope>
    <source>
        <strain evidence="1 2">FFPRI411160</strain>
    </source>
</reference>
<sequence length="340" mass="38186">MTWVIFDVLDPYPNLVLRDYLFKGGIRYRLYACLKPKQSPQSSFVNVPPIDINFLGYPTQPIIQTIHTNDKKTVQLVSGELGLLREFASKLMTIVGVPRYYTRYSTEIPITIESKVVDGTRYQFHLVGARFSLERIEECDPWTKCLAFRQDYEAQELKTTTGICLSNGSKVKSKMPVKEELCHIVGDNPTPMAQHKLTITLVVEGCVLVKTAKRTKKAHKLTMQLTSRIPINFVVAVREPERANVDDGIRYASFSVVESTSSSSLEGSGIDVSAPSAATQHLFQASRPLGRPPSSSSSDFFLSSPSSLSPTVSFEPYHPFPSPSRHEKKIYHHHRFAFLT</sequence>
<accession>A0A286UV75</accession>
<organism evidence="1 2">
    <name type="scientific">Pyrrhoderma noxium</name>
    <dbReference type="NCBI Taxonomy" id="2282107"/>
    <lineage>
        <taxon>Eukaryota</taxon>
        <taxon>Fungi</taxon>
        <taxon>Dikarya</taxon>
        <taxon>Basidiomycota</taxon>
        <taxon>Agaricomycotina</taxon>
        <taxon>Agaricomycetes</taxon>
        <taxon>Hymenochaetales</taxon>
        <taxon>Hymenochaetaceae</taxon>
        <taxon>Pyrrhoderma</taxon>
    </lineage>
</organism>
<dbReference type="InParanoid" id="A0A286UV75"/>
<protein>
    <submittedName>
        <fullName evidence="1">Uncharacterized protein</fullName>
    </submittedName>
</protein>
<gene>
    <name evidence="1" type="ORF">PNOK_0057800</name>
</gene>
<name>A0A286UV75_9AGAM</name>
<keyword evidence="2" id="KW-1185">Reference proteome</keyword>
<comment type="caution">
    <text evidence="1">The sequence shown here is derived from an EMBL/GenBank/DDBJ whole genome shotgun (WGS) entry which is preliminary data.</text>
</comment>
<proteinExistence type="predicted"/>
<dbReference type="AlphaFoldDB" id="A0A286UV75"/>